<feature type="signal peptide" evidence="2">
    <location>
        <begin position="1"/>
        <end position="32"/>
    </location>
</feature>
<dbReference type="RefSeq" id="WP_125484845.1">
    <property type="nucleotide sequence ID" value="NZ_RSDW01000001.1"/>
</dbReference>
<keyword evidence="2" id="KW-0732">Signal</keyword>
<sequence>MHSTINRNRLSIFTRAAAIAFLAAGSAVCLQAQQTVNTAQSSPVLDLRAVLNAPIDLSRPDELSYSSSIGADETASAENFDLGGGEEGQPPPRRPYSHRPNYNDSTHNPDGSNKYTFIVGGGLTLPVGGTHGYLSPSYAFQAGGGRAFSKKVAVLIEFNWANFGIQTATLDNLLALYNSLGATDQNGNPLSQLNGTSHVWSFSLDPRYTFVQGDRSGVYGTGGAGFYHKTANFSIPAVGITCDIFGNCFQFQANQTIDKYTSNAFGLNLGLGYTYRFSRFADETFFVEARYVYTFNSRRAETGTTPENTPPGSTAFNAFPQNSYPTSFIPITFGIRF</sequence>
<comment type="caution">
    <text evidence="3">The sequence shown here is derived from an EMBL/GenBank/DDBJ whole genome shotgun (WGS) entry which is preliminary data.</text>
</comment>
<proteinExistence type="predicted"/>
<accession>A0A428MHK6</accession>
<protein>
    <submittedName>
        <fullName evidence="3">Outer membrane protein with beta-barrel domain</fullName>
    </submittedName>
</protein>
<evidence type="ECO:0000313" key="4">
    <source>
        <dbReference type="Proteomes" id="UP000269669"/>
    </source>
</evidence>
<feature type="chain" id="PRO_5019155445" evidence="2">
    <location>
        <begin position="33"/>
        <end position="337"/>
    </location>
</feature>
<dbReference type="InterPro" id="IPR011250">
    <property type="entry name" value="OMP/PagP_B-barrel"/>
</dbReference>
<dbReference type="SUPFAM" id="SSF56925">
    <property type="entry name" value="OMPA-like"/>
    <property type="match status" value="1"/>
</dbReference>
<dbReference type="Gene3D" id="2.40.160.20">
    <property type="match status" value="1"/>
</dbReference>
<dbReference type="AlphaFoldDB" id="A0A428MHK6"/>
<feature type="compositionally biased region" description="Polar residues" evidence="1">
    <location>
        <begin position="100"/>
        <end position="110"/>
    </location>
</feature>
<feature type="region of interest" description="Disordered" evidence="1">
    <location>
        <begin position="78"/>
        <end position="110"/>
    </location>
</feature>
<organism evidence="3 4">
    <name type="scientific">Edaphobacter aggregans</name>
    <dbReference type="NCBI Taxonomy" id="570835"/>
    <lineage>
        <taxon>Bacteria</taxon>
        <taxon>Pseudomonadati</taxon>
        <taxon>Acidobacteriota</taxon>
        <taxon>Terriglobia</taxon>
        <taxon>Terriglobales</taxon>
        <taxon>Acidobacteriaceae</taxon>
        <taxon>Edaphobacter</taxon>
    </lineage>
</organism>
<dbReference type="Proteomes" id="UP000269669">
    <property type="component" value="Unassembled WGS sequence"/>
</dbReference>
<evidence type="ECO:0000313" key="3">
    <source>
        <dbReference type="EMBL" id="RSL16203.1"/>
    </source>
</evidence>
<gene>
    <name evidence="3" type="ORF">EDE15_1714</name>
</gene>
<evidence type="ECO:0000256" key="2">
    <source>
        <dbReference type="SAM" id="SignalP"/>
    </source>
</evidence>
<dbReference type="EMBL" id="RSDW01000001">
    <property type="protein sequence ID" value="RSL16203.1"/>
    <property type="molecule type" value="Genomic_DNA"/>
</dbReference>
<dbReference type="OrthoDB" id="121699at2"/>
<reference evidence="3 4" key="1">
    <citation type="submission" date="2018-12" db="EMBL/GenBank/DDBJ databases">
        <title>Sequencing of bacterial isolates from soil warming experiment in Harvard Forest, Massachusetts, USA.</title>
        <authorList>
            <person name="Deangelis K."/>
        </authorList>
    </citation>
    <scope>NUCLEOTIDE SEQUENCE [LARGE SCALE GENOMIC DNA]</scope>
    <source>
        <strain evidence="3 4">EB153</strain>
    </source>
</reference>
<name>A0A428MHK6_9BACT</name>
<keyword evidence="4" id="KW-1185">Reference proteome</keyword>
<evidence type="ECO:0000256" key="1">
    <source>
        <dbReference type="SAM" id="MobiDB-lite"/>
    </source>
</evidence>